<comment type="caution">
    <text evidence="1">The sequence shown here is derived from an EMBL/GenBank/DDBJ whole genome shotgun (WGS) entry which is preliminary data.</text>
</comment>
<evidence type="ECO:0000313" key="2">
    <source>
        <dbReference type="Proteomes" id="UP001500469"/>
    </source>
</evidence>
<dbReference type="EMBL" id="BAAAFI010000003">
    <property type="protein sequence ID" value="GAA0878077.1"/>
    <property type="molecule type" value="Genomic_DNA"/>
</dbReference>
<protein>
    <recommendedName>
        <fullName evidence="3">DUF937 domain-containing protein</fullName>
    </recommendedName>
</protein>
<sequence>MIDQLLKAADGPLKDLLGQTGGNADSASAVKETFLGVIQKQASSGNFDGVMEMFSGKETDPDSPTVNHLKGDLVSGLSEKLGIDSQKALSIASVALPMLLNLFNKKVNDAPLANEEIQESVVDSMKNGEKSGLGSVLSSIFGSDNNPSAIDLGGVIDLGKGLFGK</sequence>
<dbReference type="Proteomes" id="UP001500469">
    <property type="component" value="Unassembled WGS sequence"/>
</dbReference>
<keyword evidence="2" id="KW-1185">Reference proteome</keyword>
<proteinExistence type="predicted"/>
<gene>
    <name evidence="1" type="ORF">GCM10009119_10450</name>
</gene>
<evidence type="ECO:0008006" key="3">
    <source>
        <dbReference type="Google" id="ProtNLM"/>
    </source>
</evidence>
<organism evidence="1 2">
    <name type="scientific">Algoriphagus jejuensis</name>
    <dbReference type="NCBI Taxonomy" id="419934"/>
    <lineage>
        <taxon>Bacteria</taxon>
        <taxon>Pseudomonadati</taxon>
        <taxon>Bacteroidota</taxon>
        <taxon>Cytophagia</taxon>
        <taxon>Cytophagales</taxon>
        <taxon>Cyclobacteriaceae</taxon>
        <taxon>Algoriphagus</taxon>
    </lineage>
</organism>
<dbReference type="InterPro" id="IPR009282">
    <property type="entry name" value="DUF937"/>
</dbReference>
<dbReference type="Pfam" id="PF06078">
    <property type="entry name" value="DUF937"/>
    <property type="match status" value="1"/>
</dbReference>
<evidence type="ECO:0000313" key="1">
    <source>
        <dbReference type="EMBL" id="GAA0878077.1"/>
    </source>
</evidence>
<name>A0ABN1MXB7_9BACT</name>
<dbReference type="RefSeq" id="WP_343849205.1">
    <property type="nucleotide sequence ID" value="NZ_BAAAFI010000003.1"/>
</dbReference>
<reference evidence="1 2" key="1">
    <citation type="journal article" date="2019" name="Int. J. Syst. Evol. Microbiol.">
        <title>The Global Catalogue of Microorganisms (GCM) 10K type strain sequencing project: providing services to taxonomists for standard genome sequencing and annotation.</title>
        <authorList>
            <consortium name="The Broad Institute Genomics Platform"/>
            <consortium name="The Broad Institute Genome Sequencing Center for Infectious Disease"/>
            <person name="Wu L."/>
            <person name="Ma J."/>
        </authorList>
    </citation>
    <scope>NUCLEOTIDE SEQUENCE [LARGE SCALE GENOMIC DNA]</scope>
    <source>
        <strain evidence="1 2">JCM 16112</strain>
    </source>
</reference>
<accession>A0ABN1MXB7</accession>